<comment type="similarity">
    <text evidence="2">Belongs to the fasciclin-like AGP family.</text>
</comment>
<dbReference type="SUPFAM" id="SSF82153">
    <property type="entry name" value="FAS1 domain"/>
    <property type="match status" value="2"/>
</dbReference>
<keyword evidence="8" id="KW-0449">Lipoprotein</keyword>
<evidence type="ECO:0000256" key="3">
    <source>
        <dbReference type="ARBA" id="ARBA00022475"/>
    </source>
</evidence>
<evidence type="ECO:0000313" key="13">
    <source>
        <dbReference type="Proteomes" id="UP001396334"/>
    </source>
</evidence>
<feature type="chain" id="PRO_5045245126" description="FAS1 domain-containing protein" evidence="10">
    <location>
        <begin position="25"/>
        <end position="368"/>
    </location>
</feature>
<name>A0ABR2NYU4_9ROSI</name>
<dbReference type="EMBL" id="JBBPBN010000090">
    <property type="protein sequence ID" value="KAK8981322.1"/>
    <property type="molecule type" value="Genomic_DNA"/>
</dbReference>
<comment type="caution">
    <text evidence="12">The sequence shown here is derived from an EMBL/GenBank/DDBJ whole genome shotgun (WGS) entry which is preliminary data.</text>
</comment>
<keyword evidence="13" id="KW-1185">Reference proteome</keyword>
<protein>
    <recommendedName>
        <fullName evidence="11">FAS1 domain-containing protein</fullName>
    </recommendedName>
</protein>
<keyword evidence="4" id="KW-0336">GPI-anchor</keyword>
<feature type="compositionally biased region" description="Low complexity" evidence="9">
    <location>
        <begin position="335"/>
        <end position="344"/>
    </location>
</feature>
<evidence type="ECO:0000256" key="2">
    <source>
        <dbReference type="ARBA" id="ARBA00007843"/>
    </source>
</evidence>
<evidence type="ECO:0000256" key="4">
    <source>
        <dbReference type="ARBA" id="ARBA00022622"/>
    </source>
</evidence>
<gene>
    <name evidence="12" type="ORF">V6N11_059995</name>
</gene>
<proteinExistence type="inferred from homology"/>
<feature type="domain" description="FAS1" evidence="11">
    <location>
        <begin position="185"/>
        <end position="324"/>
    </location>
</feature>
<feature type="compositionally biased region" description="Basic residues" evidence="9">
    <location>
        <begin position="345"/>
        <end position="354"/>
    </location>
</feature>
<feature type="domain" description="FAS1" evidence="11">
    <location>
        <begin position="24"/>
        <end position="172"/>
    </location>
</feature>
<dbReference type="PANTHER" id="PTHR32382:SF64">
    <property type="entry name" value="FASCICLIN-LIKE ARABINOGALACTAN PROTEIN 2"/>
    <property type="match status" value="1"/>
</dbReference>
<evidence type="ECO:0000313" key="12">
    <source>
        <dbReference type="EMBL" id="KAK8981322.1"/>
    </source>
</evidence>
<evidence type="ECO:0000256" key="5">
    <source>
        <dbReference type="ARBA" id="ARBA00022729"/>
    </source>
</evidence>
<evidence type="ECO:0000256" key="7">
    <source>
        <dbReference type="ARBA" id="ARBA00023136"/>
    </source>
</evidence>
<keyword evidence="3" id="KW-1003">Cell membrane</keyword>
<sequence length="368" mass="39652">MPPATTALFLFLFLLPLLFSTSNAHNITRILAKHPEFSTFNHYLTVTHLAAEINRRETITVLALNNAAMSSLLSKQLSLYTLKNVLSLHVLVDYFGSKKLHQITDGTALISTMFQATGVAPGSSGYINVTDLKGGKVGFGAENNDGKLDAVYVKSVAEIPYNISVLQISQALNSAEAEAPAGEPSQLNLTAILSKQGCKAFADLLISSGADATFNQNIDGGLTVFCPTDPVIQGFMPKYKNLTASKKVSLLLYHGIPVYQSMQMLKSNNGIMNTLATDGAKKYDFTIQNDGEVVTLETNVVTAKITGTLKDEEPLIVYKINKVLLPTELFKPVEEAAPAESPKPSKSKSKSKHKVAADAPGVRCTSRE</sequence>
<evidence type="ECO:0000259" key="11">
    <source>
        <dbReference type="PROSITE" id="PS50213"/>
    </source>
</evidence>
<dbReference type="InterPro" id="IPR000782">
    <property type="entry name" value="FAS1_domain"/>
</dbReference>
<evidence type="ECO:0000256" key="9">
    <source>
        <dbReference type="SAM" id="MobiDB-lite"/>
    </source>
</evidence>
<evidence type="ECO:0000256" key="8">
    <source>
        <dbReference type="ARBA" id="ARBA00023288"/>
    </source>
</evidence>
<dbReference type="Pfam" id="PF02469">
    <property type="entry name" value="Fasciclin"/>
    <property type="match status" value="2"/>
</dbReference>
<dbReference type="Gene3D" id="2.30.180.10">
    <property type="entry name" value="FAS1 domain"/>
    <property type="match status" value="2"/>
</dbReference>
<keyword evidence="7" id="KW-0472">Membrane</keyword>
<organism evidence="12 13">
    <name type="scientific">Hibiscus sabdariffa</name>
    <name type="common">roselle</name>
    <dbReference type="NCBI Taxonomy" id="183260"/>
    <lineage>
        <taxon>Eukaryota</taxon>
        <taxon>Viridiplantae</taxon>
        <taxon>Streptophyta</taxon>
        <taxon>Embryophyta</taxon>
        <taxon>Tracheophyta</taxon>
        <taxon>Spermatophyta</taxon>
        <taxon>Magnoliopsida</taxon>
        <taxon>eudicotyledons</taxon>
        <taxon>Gunneridae</taxon>
        <taxon>Pentapetalae</taxon>
        <taxon>rosids</taxon>
        <taxon>malvids</taxon>
        <taxon>Malvales</taxon>
        <taxon>Malvaceae</taxon>
        <taxon>Malvoideae</taxon>
        <taxon>Hibiscus</taxon>
    </lineage>
</organism>
<comment type="subcellular location">
    <subcellularLocation>
        <location evidence="1">Cell membrane</location>
        <topology evidence="1">Lipid-anchor</topology>
        <topology evidence="1">GPI-anchor</topology>
    </subcellularLocation>
</comment>
<dbReference type="Proteomes" id="UP001396334">
    <property type="component" value="Unassembled WGS sequence"/>
</dbReference>
<feature type="signal peptide" evidence="10">
    <location>
        <begin position="1"/>
        <end position="24"/>
    </location>
</feature>
<dbReference type="InterPro" id="IPR033254">
    <property type="entry name" value="Plant_FLA"/>
</dbReference>
<evidence type="ECO:0000256" key="10">
    <source>
        <dbReference type="SAM" id="SignalP"/>
    </source>
</evidence>
<keyword evidence="6" id="KW-0654">Proteoglycan</keyword>
<accession>A0ABR2NYU4</accession>
<keyword evidence="5 10" id="KW-0732">Signal</keyword>
<dbReference type="PROSITE" id="PS50213">
    <property type="entry name" value="FAS1"/>
    <property type="match status" value="2"/>
</dbReference>
<feature type="region of interest" description="Disordered" evidence="9">
    <location>
        <begin position="334"/>
        <end position="368"/>
    </location>
</feature>
<evidence type="ECO:0000256" key="1">
    <source>
        <dbReference type="ARBA" id="ARBA00004609"/>
    </source>
</evidence>
<reference evidence="12 13" key="1">
    <citation type="journal article" date="2024" name="G3 (Bethesda)">
        <title>Genome assembly of Hibiscus sabdariffa L. provides insights into metabolisms of medicinal natural products.</title>
        <authorList>
            <person name="Kim T."/>
        </authorList>
    </citation>
    <scope>NUCLEOTIDE SEQUENCE [LARGE SCALE GENOMIC DNA]</scope>
    <source>
        <strain evidence="12">TK-2024</strain>
        <tissue evidence="12">Old leaves</tissue>
    </source>
</reference>
<dbReference type="SMART" id="SM00554">
    <property type="entry name" value="FAS1"/>
    <property type="match status" value="2"/>
</dbReference>
<dbReference type="PANTHER" id="PTHR32382">
    <property type="entry name" value="FASCICLIN-LIKE ARABINOGALACTAN PROTEIN"/>
    <property type="match status" value="1"/>
</dbReference>
<evidence type="ECO:0000256" key="6">
    <source>
        <dbReference type="ARBA" id="ARBA00022974"/>
    </source>
</evidence>
<dbReference type="InterPro" id="IPR036378">
    <property type="entry name" value="FAS1_dom_sf"/>
</dbReference>
<keyword evidence="6" id="KW-0325">Glycoprotein</keyword>